<dbReference type="EMBL" id="JASJOS010000017">
    <property type="protein sequence ID" value="MDJ1485034.1"/>
    <property type="molecule type" value="Genomic_DNA"/>
</dbReference>
<accession>A0AAE3QYD6</accession>
<dbReference type="RefSeq" id="WP_313987030.1">
    <property type="nucleotide sequence ID" value="NZ_JASJOS010000017.1"/>
</dbReference>
<organism evidence="1 2">
    <name type="scientific">Xanthocytophaga flava</name>
    <dbReference type="NCBI Taxonomy" id="3048013"/>
    <lineage>
        <taxon>Bacteria</taxon>
        <taxon>Pseudomonadati</taxon>
        <taxon>Bacteroidota</taxon>
        <taxon>Cytophagia</taxon>
        <taxon>Cytophagales</taxon>
        <taxon>Rhodocytophagaceae</taxon>
        <taxon>Xanthocytophaga</taxon>
    </lineage>
</organism>
<gene>
    <name evidence="1" type="ORF">QNI16_31340</name>
</gene>
<proteinExistence type="predicted"/>
<dbReference type="AlphaFoldDB" id="A0AAE3QYD6"/>
<reference evidence="1" key="1">
    <citation type="submission" date="2023-05" db="EMBL/GenBank/DDBJ databases">
        <authorList>
            <person name="Zhang X."/>
        </authorList>
    </citation>
    <scope>NUCLEOTIDE SEQUENCE</scope>
    <source>
        <strain evidence="1">YF14B1</strain>
    </source>
</reference>
<protein>
    <submittedName>
        <fullName evidence="1">Uncharacterized protein</fullName>
    </submittedName>
</protein>
<comment type="caution">
    <text evidence="1">The sequence shown here is derived from an EMBL/GenBank/DDBJ whole genome shotgun (WGS) entry which is preliminary data.</text>
</comment>
<dbReference type="Proteomes" id="UP001241110">
    <property type="component" value="Unassembled WGS sequence"/>
</dbReference>
<name>A0AAE3QYD6_9BACT</name>
<evidence type="ECO:0000313" key="2">
    <source>
        <dbReference type="Proteomes" id="UP001241110"/>
    </source>
</evidence>
<sequence>MEKQEELDWLKNRLFLILDYVAITPEYVKSTKDFDSVKEYQRLKEEVEKLYQGNKLSRLRQYNRDFSEFIEDDEACLLLLQEKLGDSPLWYRQEIEKTLKKVKKRGKISNEEEYRMVNEEIDRLMFSQEYENEIKRYNELLHDFSKTI</sequence>
<evidence type="ECO:0000313" key="1">
    <source>
        <dbReference type="EMBL" id="MDJ1485034.1"/>
    </source>
</evidence>